<accession>A0A1S1NYW8</accession>
<name>A0A1S1NYW8_9GAMM</name>
<dbReference type="RefSeq" id="WP_070976884.1">
    <property type="nucleotide sequence ID" value="NZ_CP043420.1"/>
</dbReference>
<protein>
    <submittedName>
        <fullName evidence="2">Tetratricopeptide repeat protein</fullName>
    </submittedName>
</protein>
<gene>
    <name evidence="2" type="ORF">FY550_06470</name>
</gene>
<proteinExistence type="predicted"/>
<dbReference type="EMBL" id="CP043420">
    <property type="protein sequence ID" value="QEL10797.1"/>
    <property type="molecule type" value="Genomic_DNA"/>
</dbReference>
<dbReference type="STRING" id="657387.BH688_02705"/>
<feature type="domain" description="FimV N-terminal" evidence="1">
    <location>
        <begin position="25"/>
        <end position="131"/>
    </location>
</feature>
<dbReference type="Pfam" id="PF25800">
    <property type="entry name" value="FimV_N"/>
    <property type="match status" value="1"/>
</dbReference>
<dbReference type="InterPro" id="IPR057840">
    <property type="entry name" value="FimV_N"/>
</dbReference>
<dbReference type="Proteomes" id="UP000322553">
    <property type="component" value="Chromosome"/>
</dbReference>
<organism evidence="2 3">
    <name type="scientific">Kushneria phosphatilytica</name>
    <dbReference type="NCBI Taxonomy" id="657387"/>
    <lineage>
        <taxon>Bacteria</taxon>
        <taxon>Pseudomonadati</taxon>
        <taxon>Pseudomonadota</taxon>
        <taxon>Gammaproteobacteria</taxon>
        <taxon>Oceanospirillales</taxon>
        <taxon>Halomonadaceae</taxon>
        <taxon>Kushneria</taxon>
    </lineage>
</organism>
<evidence type="ECO:0000313" key="3">
    <source>
        <dbReference type="Proteomes" id="UP000322553"/>
    </source>
</evidence>
<dbReference type="KEGG" id="kuy:FY550_06470"/>
<sequence length="661" mass="71851">MRHPRTLAAVLTLLAGTAAADAQALGVGTPVLHSHLGEPLQARVPLLDTDKLDAHAIQVSLASEGAFERAGFVRSAATDTLQLAVEGSPGNLYVSLEGRRALSEAWLALVLDIAWPGGELTPVVTLLPAPPGNITPEAPGSNRSGQRAEWLPTAKLSGNKTPSVHKPAIQQETAANNADTAPVIDRPPVSSGSEITVTAHQIEALTQRVARLSDRITSLEQQLAQPDSATGSATPAWHSAFETLQSRQQQLAERLNALSVSSGPEQHVKDDAESVTPAPETPQSIDERDWLIWLIPAGGLVILAVLILGRRWRARSLWPREDASLDGHDTAFEEQSVMMTTNESTADKAPATFSMQNEGAATRYEDEKEQLPVGEHHPENHETHPGYEKRAAPGDDRVLEDARVFAEHGRPQQAREMLEASLTRYPHHLDTRLQLMEVLATLEEYALLSEQARYFDDHPDPAVVRRVTRLLDTQVKKGDQPSTQPRMTRTAGARAEHAGLKTMEDPCDTLPLMEDPSSHGHRSTPLETSISFASASSLTDFSIAPENEETGTVQPTLASLHDSDALNTSCDAQDSEGQETMAFPADWALEEVAFEAHEQDNETPDIQADSNGRLIRAHLLLESGNHDTAKPMLERLLAEGPDDIRVATRTLMARFDLHESS</sequence>
<reference evidence="2 3" key="1">
    <citation type="submission" date="2019-08" db="EMBL/GenBank/DDBJ databases">
        <title>Complete genome sequence of Kushneria sp. YCWA18, a halophilic phosphate-solubilizing bacterium isolated from Daqiao saltern in China.</title>
        <authorList>
            <person name="Du G.-X."/>
            <person name="Qu L.-Y."/>
        </authorList>
    </citation>
    <scope>NUCLEOTIDE SEQUENCE [LARGE SCALE GENOMIC DNA]</scope>
    <source>
        <strain evidence="2 3">YCWA18</strain>
    </source>
</reference>
<dbReference type="AlphaFoldDB" id="A0A1S1NYW8"/>
<evidence type="ECO:0000313" key="2">
    <source>
        <dbReference type="EMBL" id="QEL10797.1"/>
    </source>
</evidence>
<dbReference type="OrthoDB" id="5298707at2"/>
<evidence type="ECO:0000259" key="1">
    <source>
        <dbReference type="Pfam" id="PF25800"/>
    </source>
</evidence>
<keyword evidence="3" id="KW-1185">Reference proteome</keyword>